<sequence length="193" mass="20964">MNFSLLCLFILNTTPMKTVVYILIAATMLSSFTACNRSRKSKNYNNVAAADSTSAFLKSAVAFGNAEVKYGSIALQNSKNSSVRALAKMIIADQTDLLSNLHKLASKKGVNVNGTTSENEAYHLKSLSAKTASAFDKEYVQLAVTDHERAVKLFNTAQNDPDAEVSDFAAKYITQLQEHLKNANAICQSEGLK</sequence>
<keyword evidence="4" id="KW-1185">Reference proteome</keyword>
<evidence type="ECO:0000259" key="2">
    <source>
        <dbReference type="Pfam" id="PF13628"/>
    </source>
</evidence>
<dbReference type="Pfam" id="PF13628">
    <property type="entry name" value="DUF4142"/>
    <property type="match status" value="1"/>
</dbReference>
<evidence type="ECO:0000313" key="3">
    <source>
        <dbReference type="EMBL" id="TWR31472.1"/>
    </source>
</evidence>
<dbReference type="InterPro" id="IPR025419">
    <property type="entry name" value="DUF4142"/>
</dbReference>
<dbReference type="InterPro" id="IPR012347">
    <property type="entry name" value="Ferritin-like"/>
</dbReference>
<dbReference type="PANTHER" id="PTHR38593:SF1">
    <property type="entry name" value="BLR2558 PROTEIN"/>
    <property type="match status" value="1"/>
</dbReference>
<comment type="caution">
    <text evidence="3">The sequence shown here is derived from an EMBL/GenBank/DDBJ whole genome shotgun (WGS) entry which is preliminary data.</text>
</comment>
<name>A0A563UJD0_9SPHI</name>
<gene>
    <name evidence="3" type="ORF">FPZ43_03070</name>
</gene>
<dbReference type="OrthoDB" id="883203at2"/>
<keyword evidence="1" id="KW-0812">Transmembrane</keyword>
<dbReference type="Proteomes" id="UP000320042">
    <property type="component" value="Unassembled WGS sequence"/>
</dbReference>
<organism evidence="3 4">
    <name type="scientific">Mucilaginibacter pallidiroseus</name>
    <dbReference type="NCBI Taxonomy" id="2599295"/>
    <lineage>
        <taxon>Bacteria</taxon>
        <taxon>Pseudomonadati</taxon>
        <taxon>Bacteroidota</taxon>
        <taxon>Sphingobacteriia</taxon>
        <taxon>Sphingobacteriales</taxon>
        <taxon>Sphingobacteriaceae</taxon>
        <taxon>Mucilaginibacter</taxon>
    </lineage>
</organism>
<dbReference type="PANTHER" id="PTHR38593">
    <property type="entry name" value="BLR2558 PROTEIN"/>
    <property type="match status" value="1"/>
</dbReference>
<feature type="domain" description="DUF4142" evidence="2">
    <location>
        <begin position="52"/>
        <end position="186"/>
    </location>
</feature>
<dbReference type="Gene3D" id="1.20.1260.10">
    <property type="match status" value="1"/>
</dbReference>
<protein>
    <submittedName>
        <fullName evidence="3">DUF4142 domain-containing protein</fullName>
    </submittedName>
</protein>
<dbReference type="AlphaFoldDB" id="A0A563UJD0"/>
<reference evidence="3 4" key="1">
    <citation type="submission" date="2019-07" db="EMBL/GenBank/DDBJ databases">
        <authorList>
            <person name="Kim J."/>
        </authorList>
    </citation>
    <scope>NUCLEOTIDE SEQUENCE [LARGE SCALE GENOMIC DNA]</scope>
    <source>
        <strain evidence="4">dk17</strain>
    </source>
</reference>
<keyword evidence="1" id="KW-1133">Transmembrane helix</keyword>
<keyword evidence="1" id="KW-0472">Membrane</keyword>
<dbReference type="EMBL" id="VOEJ01000001">
    <property type="protein sequence ID" value="TWR31472.1"/>
    <property type="molecule type" value="Genomic_DNA"/>
</dbReference>
<accession>A0A563UJD0</accession>
<evidence type="ECO:0000256" key="1">
    <source>
        <dbReference type="SAM" id="Phobius"/>
    </source>
</evidence>
<proteinExistence type="predicted"/>
<evidence type="ECO:0000313" key="4">
    <source>
        <dbReference type="Proteomes" id="UP000320042"/>
    </source>
</evidence>
<feature type="transmembrane region" description="Helical" evidence="1">
    <location>
        <begin position="18"/>
        <end position="35"/>
    </location>
</feature>